<sequence>MFRSESAKFVLSYLANDPAILKLRRIGSNGLNEYSYSQLLPRYAHYLDDRVLAFRELGYDVVIASKRDRFARLRKMSVSNGLFKEIAMIQRVMTSLLKCSFFSENFHDEITNAALHMTLKDLLAFYMGMNEGVINMLEHYFEMSKSDAERSLELYRRFCFQTENVVAFLNSAKRHSHQLRSSIPHLKHAPLSLANALEEYLHETDFSKHEATSKLDTKEPGTTNSKENPVSVKEAPSPTASKTKEVKTAEQPKKGDSSSRQALQDFFESLEQPNTPFNSAYSSYAGFNSQPDWFGMHAMATGGGAFVMPQITGNPFGSHSNGIAMPQMTGMNPFVPQMPMMPQHTMATTPFDSIFGQMSLSPQSTTPQPLQTQPSSFQPHPPMPSQLTTDVSARRRSTMPVMDAQPLVSRQASVSRNEMPKATMSPQHTSSMRPQKTGTMNPFSIPSDFDVPKPVVQESKKPTLNDLALDAWKNKQSPASPPAAAPPRSLQPTNTGGLLGQVASEFTHTPGAKLKQSNPPNFTENGSAVFNKGVSSSPLETGITPSTSRGIQVFGHQTTSQATGPTQSQTSSSQIPASGSFMESIVASQAPNQNVPPLSPQHNIHGTISQNTGVGAMPSSSALQGIPSQSTGLSSRADLSSQFAGLGSSLDGRANSISLGQGSGLGIGLGSQPTGFGSPSTYDALNAGLREINSPFRRFGSVSLAHGSPGALGSHAMSPMELQSQITGLTGIKPFQPSSAFGASLLSGQTTPGLTLNSESVLQLGTSKQPSVQLQQPTQDLLQL</sequence>
<dbReference type="GO" id="GO:0005905">
    <property type="term" value="C:clathrin-coated pit"/>
    <property type="evidence" value="ECO:0007669"/>
    <property type="project" value="TreeGrafter"/>
</dbReference>
<dbReference type="EMBL" id="CP033148">
    <property type="protein sequence ID" value="AYO40966.1"/>
    <property type="molecule type" value="Genomic_DNA"/>
</dbReference>
<feature type="region of interest" description="Disordered" evidence="1">
    <location>
        <begin position="556"/>
        <end position="578"/>
    </location>
</feature>
<dbReference type="Proteomes" id="UP000269793">
    <property type="component" value="Chromosome I"/>
</dbReference>
<feature type="compositionally biased region" description="Low complexity" evidence="1">
    <location>
        <begin position="557"/>
        <end position="578"/>
    </location>
</feature>
<feature type="region of interest" description="Disordered" evidence="1">
    <location>
        <begin position="208"/>
        <end position="260"/>
    </location>
</feature>
<feature type="compositionally biased region" description="Basic and acidic residues" evidence="1">
    <location>
        <begin position="208"/>
        <end position="219"/>
    </location>
</feature>
<dbReference type="GO" id="GO:0072583">
    <property type="term" value="P:clathrin-dependent endocytosis"/>
    <property type="evidence" value="ECO:0007669"/>
    <property type="project" value="InterPro"/>
</dbReference>
<dbReference type="InterPro" id="IPR014712">
    <property type="entry name" value="ANTH_dom_sf"/>
</dbReference>
<dbReference type="GO" id="GO:0030136">
    <property type="term" value="C:clathrin-coated vesicle"/>
    <property type="evidence" value="ECO:0007669"/>
    <property type="project" value="InterPro"/>
</dbReference>
<dbReference type="Gene3D" id="1.25.40.90">
    <property type="match status" value="1"/>
</dbReference>
<dbReference type="GO" id="GO:0000149">
    <property type="term" value="F:SNARE binding"/>
    <property type="evidence" value="ECO:0007669"/>
    <property type="project" value="TreeGrafter"/>
</dbReference>
<feature type="region of interest" description="Disordered" evidence="1">
    <location>
        <begin position="409"/>
        <end position="436"/>
    </location>
</feature>
<feature type="region of interest" description="Disordered" evidence="1">
    <location>
        <begin position="610"/>
        <end position="634"/>
    </location>
</feature>
<dbReference type="GO" id="GO:0006900">
    <property type="term" value="P:vesicle budding from membrane"/>
    <property type="evidence" value="ECO:0007669"/>
    <property type="project" value="TreeGrafter"/>
</dbReference>
<reference evidence="3 4" key="1">
    <citation type="submission" date="2018-10" db="EMBL/GenBank/DDBJ databases">
        <title>Complete genome sequence of Malassezia restricta CBS 7877.</title>
        <authorList>
            <person name="Morand S.C."/>
            <person name="Bertignac M."/>
            <person name="Iltis A."/>
            <person name="Kolder I."/>
            <person name="Pirovano W."/>
            <person name="Jourdain R."/>
            <person name="Clavaud C."/>
        </authorList>
    </citation>
    <scope>NUCLEOTIDE SEQUENCE [LARGE SCALE GENOMIC DNA]</scope>
    <source>
        <strain evidence="3 4">CBS 7877</strain>
    </source>
</reference>
<accession>A0A3G2RZK0</accession>
<dbReference type="PANTHER" id="PTHR22951:SF5">
    <property type="entry name" value="PHOSPHATIDYLINOSITOL-BINDING CLATHRIN ASSEMBLY PROTEIN LAP"/>
    <property type="match status" value="1"/>
</dbReference>
<dbReference type="STRING" id="425264.A0A3G2RZK0"/>
<feature type="compositionally biased region" description="Basic and acidic residues" evidence="1">
    <location>
        <begin position="242"/>
        <end position="257"/>
    </location>
</feature>
<feature type="compositionally biased region" description="Low complexity" evidence="1">
    <location>
        <begin position="359"/>
        <end position="378"/>
    </location>
</feature>
<feature type="domain" description="AP180 N-terminal homology (ANTH)" evidence="2">
    <location>
        <begin position="2"/>
        <end position="203"/>
    </location>
</feature>
<dbReference type="AlphaFoldDB" id="A0A3G2RZK0"/>
<dbReference type="InterPro" id="IPR011417">
    <property type="entry name" value="ANTH_dom"/>
</dbReference>
<dbReference type="PANTHER" id="PTHR22951">
    <property type="entry name" value="CLATHRIN ASSEMBLY PROTEIN"/>
    <property type="match status" value="1"/>
</dbReference>
<dbReference type="Gene3D" id="1.20.58.150">
    <property type="entry name" value="ANTH domain"/>
    <property type="match status" value="1"/>
</dbReference>
<keyword evidence="4" id="KW-1185">Reference proteome</keyword>
<feature type="region of interest" description="Disordered" evidence="1">
    <location>
        <begin position="356"/>
        <end position="392"/>
    </location>
</feature>
<dbReference type="Pfam" id="PF07651">
    <property type="entry name" value="ANTH"/>
    <property type="match status" value="1"/>
</dbReference>
<dbReference type="GO" id="GO:0048268">
    <property type="term" value="P:clathrin coat assembly"/>
    <property type="evidence" value="ECO:0007669"/>
    <property type="project" value="InterPro"/>
</dbReference>
<dbReference type="GO" id="GO:0032050">
    <property type="term" value="F:clathrin heavy chain binding"/>
    <property type="evidence" value="ECO:0007669"/>
    <property type="project" value="TreeGrafter"/>
</dbReference>
<feature type="region of interest" description="Disordered" evidence="1">
    <location>
        <begin position="474"/>
        <end position="496"/>
    </location>
</feature>
<evidence type="ECO:0000313" key="3">
    <source>
        <dbReference type="EMBL" id="AYO40966.1"/>
    </source>
</evidence>
<evidence type="ECO:0000259" key="2">
    <source>
        <dbReference type="Pfam" id="PF07651"/>
    </source>
</evidence>
<dbReference type="InterPro" id="IPR045192">
    <property type="entry name" value="AP180-like"/>
</dbReference>
<feature type="compositionally biased region" description="Polar residues" evidence="1">
    <location>
        <begin position="424"/>
        <end position="436"/>
    </location>
</feature>
<evidence type="ECO:0000313" key="4">
    <source>
        <dbReference type="Proteomes" id="UP000269793"/>
    </source>
</evidence>
<dbReference type="SUPFAM" id="SSF89009">
    <property type="entry name" value="GAT-like domain"/>
    <property type="match status" value="1"/>
</dbReference>
<protein>
    <recommendedName>
        <fullName evidence="2">AP180 N-terminal homology (ANTH) domain-containing protein</fullName>
    </recommendedName>
</protein>
<proteinExistence type="predicted"/>
<organism evidence="3 4">
    <name type="scientific">Malassezia restricta (strain ATCC 96810 / NBRC 103918 / CBS 7877)</name>
    <name type="common">Seborrheic dermatitis infection agent</name>
    <dbReference type="NCBI Taxonomy" id="425264"/>
    <lineage>
        <taxon>Eukaryota</taxon>
        <taxon>Fungi</taxon>
        <taxon>Dikarya</taxon>
        <taxon>Basidiomycota</taxon>
        <taxon>Ustilaginomycotina</taxon>
        <taxon>Malasseziomycetes</taxon>
        <taxon>Malasseziales</taxon>
        <taxon>Malasseziaceae</taxon>
        <taxon>Malassezia</taxon>
    </lineage>
</organism>
<dbReference type="GO" id="GO:0005546">
    <property type="term" value="F:phosphatidylinositol-4,5-bisphosphate binding"/>
    <property type="evidence" value="ECO:0007669"/>
    <property type="project" value="TreeGrafter"/>
</dbReference>
<gene>
    <name evidence="3" type="ORF">DNF11_0016</name>
</gene>
<dbReference type="InterPro" id="IPR008942">
    <property type="entry name" value="ENTH_VHS"/>
</dbReference>
<evidence type="ECO:0000256" key="1">
    <source>
        <dbReference type="SAM" id="MobiDB-lite"/>
    </source>
</evidence>
<dbReference type="VEuPathDB" id="FungiDB:DNF11_0016"/>
<name>A0A3G2RZK0_MALR7</name>
<dbReference type="OrthoDB" id="44015at2759"/>
<dbReference type="GO" id="GO:0005545">
    <property type="term" value="F:1-phosphatidylinositol binding"/>
    <property type="evidence" value="ECO:0007669"/>
    <property type="project" value="InterPro"/>
</dbReference>